<accession>A0A410WWV0</accession>
<dbReference type="Proteomes" id="UP001527202">
    <property type="component" value="Unassembled WGS sequence"/>
</dbReference>
<dbReference type="EMBL" id="CP026520">
    <property type="protein sequence ID" value="QAV18895.1"/>
    <property type="molecule type" value="Genomic_DNA"/>
</dbReference>
<protein>
    <submittedName>
        <fullName evidence="2">Uncharacterized protein</fullName>
    </submittedName>
</protein>
<evidence type="ECO:0000313" key="4">
    <source>
        <dbReference type="Proteomes" id="UP001527202"/>
    </source>
</evidence>
<sequence>MKYTFEKNKLYDYLGKHVVNAFKRHEVYVAGGAITSLFSNRKVNDIDVYFRHEASLIEFVEEAWEGSDWVNILTNKSIMVRMGRDKNVQLIHFKYFPEAKDIFDTFDFTSCMGAFDFKTEEFVLHKHFLKDNAQRMLRFNKDTAFPIVSLLRVHKYTEKGYTISKPEFIRIALKCMDLQIKSVDELKEQLGGMYGINYDKLIQFEEGEEFSLDNVIDKIADLSLHEDYFKKPEEVKFECVEDIIKEISKEPVQITYINERDYRLTRKGTLKFISDIPKKYTEFDGKTYIENKRFYKFVKYNKDGNYSSHYDSNFIYKIGEFAIPKNDYLYFNEQKEINESNYRYQGALIEVIIPYEHFDHKDDAKVHAKKCFVVREVPREEYMSWID</sequence>
<dbReference type="KEGG" id="pchi:PC41400_14890"/>
<name>A0A410WWV0_9BACL</name>
<gene>
    <name evidence="1" type="ORF">M5X16_29195</name>
    <name evidence="2" type="ORF">PC41400_14890</name>
</gene>
<evidence type="ECO:0000313" key="2">
    <source>
        <dbReference type="EMBL" id="QAV18895.1"/>
    </source>
</evidence>
<keyword evidence="4" id="KW-1185">Reference proteome</keyword>
<dbReference type="RefSeq" id="WP_042227596.1">
    <property type="nucleotide sequence ID" value="NZ_CP026520.1"/>
</dbReference>
<reference evidence="1 4" key="2">
    <citation type="submission" date="2022-05" db="EMBL/GenBank/DDBJ databases">
        <title>Genome Sequencing of Bee-Associated Microbes.</title>
        <authorList>
            <person name="Dunlap C."/>
        </authorList>
    </citation>
    <scope>NUCLEOTIDE SEQUENCE [LARGE SCALE GENOMIC DNA]</scope>
    <source>
        <strain evidence="1 4">NRRL B-23120</strain>
    </source>
</reference>
<dbReference type="Pfam" id="PF26128">
    <property type="entry name" value="Gad2"/>
    <property type="match status" value="1"/>
</dbReference>
<dbReference type="EMBL" id="JAMDMJ010000055">
    <property type="protein sequence ID" value="MCY9599830.1"/>
    <property type="molecule type" value="Genomic_DNA"/>
</dbReference>
<reference evidence="2 3" key="1">
    <citation type="submission" date="2018-01" db="EMBL/GenBank/DDBJ databases">
        <title>The whole genome sequencing and assembly of Paenibacillus chitinolyticus KCCM 41400 strain.</title>
        <authorList>
            <person name="Kim J.-Y."/>
            <person name="Park M.-K."/>
            <person name="Lee Y.-J."/>
            <person name="Yi H."/>
            <person name="Bahn Y.-S."/>
            <person name="Kim J.F."/>
            <person name="Lee D.-W."/>
        </authorList>
    </citation>
    <scope>NUCLEOTIDE SEQUENCE [LARGE SCALE GENOMIC DNA]</scope>
    <source>
        <strain evidence="2 3">KCCM 41400</strain>
    </source>
</reference>
<dbReference type="Proteomes" id="UP000288943">
    <property type="component" value="Chromosome"/>
</dbReference>
<evidence type="ECO:0000313" key="1">
    <source>
        <dbReference type="EMBL" id="MCY9599830.1"/>
    </source>
</evidence>
<dbReference type="AlphaFoldDB" id="A0A410WWV0"/>
<dbReference type="OrthoDB" id="2656564at2"/>
<organism evidence="2 3">
    <name type="scientific">Paenibacillus chitinolyticus</name>
    <dbReference type="NCBI Taxonomy" id="79263"/>
    <lineage>
        <taxon>Bacteria</taxon>
        <taxon>Bacillati</taxon>
        <taxon>Bacillota</taxon>
        <taxon>Bacilli</taxon>
        <taxon>Bacillales</taxon>
        <taxon>Paenibacillaceae</taxon>
        <taxon>Paenibacillus</taxon>
    </lineage>
</organism>
<proteinExistence type="predicted"/>
<dbReference type="GeneID" id="95376103"/>
<evidence type="ECO:0000313" key="3">
    <source>
        <dbReference type="Proteomes" id="UP000288943"/>
    </source>
</evidence>